<dbReference type="EMBL" id="FR719182">
    <property type="protein sequence ID" value="CBX78938.1"/>
    <property type="molecule type" value="Genomic_DNA"/>
</dbReference>
<protein>
    <submittedName>
        <fullName evidence="1">Uncharacterized protein</fullName>
    </submittedName>
</protein>
<name>E5B0D7_ERWAM</name>
<gene>
    <name evidence="1" type="ORF">EAIL5_0118</name>
</gene>
<organism evidence="1">
    <name type="scientific">Erwinia amylovora ATCC BAA-2158</name>
    <dbReference type="NCBI Taxonomy" id="889211"/>
    <lineage>
        <taxon>Bacteria</taxon>
        <taxon>Pseudomonadati</taxon>
        <taxon>Pseudomonadota</taxon>
        <taxon>Gammaproteobacteria</taxon>
        <taxon>Enterobacterales</taxon>
        <taxon>Erwiniaceae</taxon>
        <taxon>Erwinia</taxon>
    </lineage>
</organism>
<accession>E5B0D7</accession>
<sequence>MLAADADTYRSSFCYEVNARQWSVTKNALF</sequence>
<evidence type="ECO:0000313" key="1">
    <source>
        <dbReference type="EMBL" id="CBX78938.1"/>
    </source>
</evidence>
<reference evidence="1" key="1">
    <citation type="journal article" date="2011" name="J. Bacteriol.">
        <title>Genome Sequence of an Erwinia amylovora Strain with Pathogenicity Restricted to Rubus Plants.</title>
        <authorList>
            <person name="Powney R."/>
            <person name="Smits T.H."/>
            <person name="Sawbridge T."/>
            <person name="Frey B."/>
            <person name="Blom J."/>
            <person name="Frey J.E."/>
            <person name="Plummer K.M."/>
            <person name="Beer S.V."/>
            <person name="Luck J."/>
            <person name="Duffy B."/>
            <person name="Rodoni B."/>
        </authorList>
    </citation>
    <scope>NUCLEOTIDE SEQUENCE</scope>
    <source>
        <strain evidence="1">ATCC BAA-2158</strain>
    </source>
</reference>
<dbReference type="AlphaFoldDB" id="E5B0D7"/>
<proteinExistence type="predicted"/>